<dbReference type="OMA" id="FWASIEQ"/>
<sequence length="233" mass="24773">MASVLITGTSRGLGLALVEHILTLPSTIIGTIYATTRASSAPEALSELINSSNGRVHHVQLDVTDASSVAAAVHNVNQLSSGRGIDILINNAGRLGENSGKASAMTAADLETTFATNVMGVHRVTAAFLPLLREENSSSVPCTAYKISKAALSMLTVQYAAELASERFTVFEISPGWLQTDLGGEHAHLRPDVGAREVVRIVLEAKPERDNGVFRDICVEGFEGFYTGENPPW</sequence>
<dbReference type="OrthoDB" id="7289984at2759"/>
<dbReference type="InterPro" id="IPR051468">
    <property type="entry name" value="Fungal_SecMetab_SDRs"/>
</dbReference>
<gene>
    <name evidence="2" type="ORF">TSTA_049070</name>
</gene>
<dbReference type="AlphaFoldDB" id="B8ML51"/>
<dbReference type="PANTHER" id="PTHR43544:SF36">
    <property type="entry name" value="CHAIN OXIDOREDUCTASE (CSGA), PUTATIVE (AFU_ORTHOLOGUE AFUA_4G00910)-RELATED"/>
    <property type="match status" value="1"/>
</dbReference>
<protein>
    <submittedName>
        <fullName evidence="2">Short chain oxidoreductase (CsgA), putative</fullName>
    </submittedName>
</protein>
<organism evidence="2 3">
    <name type="scientific">Talaromyces stipitatus (strain ATCC 10500 / CBS 375.48 / QM 6759 / NRRL 1006)</name>
    <name type="common">Penicillium stipitatum</name>
    <dbReference type="NCBI Taxonomy" id="441959"/>
    <lineage>
        <taxon>Eukaryota</taxon>
        <taxon>Fungi</taxon>
        <taxon>Dikarya</taxon>
        <taxon>Ascomycota</taxon>
        <taxon>Pezizomycotina</taxon>
        <taxon>Eurotiomycetes</taxon>
        <taxon>Eurotiomycetidae</taxon>
        <taxon>Eurotiales</taxon>
        <taxon>Trichocomaceae</taxon>
        <taxon>Talaromyces</taxon>
        <taxon>Talaromyces sect. Talaromyces</taxon>
    </lineage>
</organism>
<dbReference type="Proteomes" id="UP000001745">
    <property type="component" value="Unassembled WGS sequence"/>
</dbReference>
<dbReference type="PhylomeDB" id="B8ML51"/>
<dbReference type="EMBL" id="EQ962657">
    <property type="protein sequence ID" value="EED15467.1"/>
    <property type="molecule type" value="Genomic_DNA"/>
</dbReference>
<dbReference type="HOGENOM" id="CLU_010194_9_1_1"/>
<dbReference type="RefSeq" id="XP_002485420.1">
    <property type="nucleotide sequence ID" value="XM_002485375.1"/>
</dbReference>
<evidence type="ECO:0000313" key="2">
    <source>
        <dbReference type="EMBL" id="EED15467.1"/>
    </source>
</evidence>
<evidence type="ECO:0000313" key="3">
    <source>
        <dbReference type="Proteomes" id="UP000001745"/>
    </source>
</evidence>
<keyword evidence="3" id="KW-1185">Reference proteome</keyword>
<dbReference type="GeneID" id="8100623"/>
<name>B8ML51_TALSN</name>
<dbReference type="GO" id="GO:0005737">
    <property type="term" value="C:cytoplasm"/>
    <property type="evidence" value="ECO:0007669"/>
    <property type="project" value="TreeGrafter"/>
</dbReference>
<dbReference type="VEuPathDB" id="FungiDB:TSTA_049070"/>
<reference evidence="3" key="1">
    <citation type="journal article" date="2015" name="Genome Announc.">
        <title>Genome sequence of the AIDS-associated pathogen Penicillium marneffei (ATCC18224) and its near taxonomic relative Talaromyces stipitatus (ATCC10500).</title>
        <authorList>
            <person name="Nierman W.C."/>
            <person name="Fedorova-Abrams N.D."/>
            <person name="Andrianopoulos A."/>
        </authorList>
    </citation>
    <scope>NUCLEOTIDE SEQUENCE [LARGE SCALE GENOMIC DNA]</scope>
    <source>
        <strain evidence="3">ATCC 10500 / CBS 375.48 / QM 6759 / NRRL 1006</strain>
    </source>
</reference>
<dbReference type="GO" id="GO:0016491">
    <property type="term" value="F:oxidoreductase activity"/>
    <property type="evidence" value="ECO:0007669"/>
    <property type="project" value="TreeGrafter"/>
</dbReference>
<dbReference type="InterPro" id="IPR002347">
    <property type="entry name" value="SDR_fam"/>
</dbReference>
<accession>B8ML51</accession>
<comment type="similarity">
    <text evidence="1">Belongs to the short-chain dehydrogenases/reductases (SDR) family.</text>
</comment>
<dbReference type="SUPFAM" id="SSF51735">
    <property type="entry name" value="NAD(P)-binding Rossmann-fold domains"/>
    <property type="match status" value="1"/>
</dbReference>
<dbReference type="eggNOG" id="KOG1611">
    <property type="taxonomic scope" value="Eukaryota"/>
</dbReference>
<dbReference type="Gene3D" id="3.40.50.720">
    <property type="entry name" value="NAD(P)-binding Rossmann-like Domain"/>
    <property type="match status" value="1"/>
</dbReference>
<dbReference type="PRINTS" id="PR00081">
    <property type="entry name" value="GDHRDH"/>
</dbReference>
<dbReference type="PANTHER" id="PTHR43544">
    <property type="entry name" value="SHORT-CHAIN DEHYDROGENASE/REDUCTASE"/>
    <property type="match status" value="1"/>
</dbReference>
<dbReference type="InParanoid" id="B8ML51"/>
<evidence type="ECO:0000256" key="1">
    <source>
        <dbReference type="ARBA" id="ARBA00006484"/>
    </source>
</evidence>
<proteinExistence type="inferred from homology"/>
<dbReference type="InterPro" id="IPR036291">
    <property type="entry name" value="NAD(P)-bd_dom_sf"/>
</dbReference>
<dbReference type="Pfam" id="PF00106">
    <property type="entry name" value="adh_short"/>
    <property type="match status" value="1"/>
</dbReference>